<name>A0A7W9ALB0_9SPHN</name>
<dbReference type="RefSeq" id="WP_184022042.1">
    <property type="nucleotide sequence ID" value="NZ_JACIJC010000009.1"/>
</dbReference>
<feature type="transmembrane region" description="Helical" evidence="1">
    <location>
        <begin position="191"/>
        <end position="211"/>
    </location>
</feature>
<dbReference type="Pfam" id="PF14378">
    <property type="entry name" value="PAP2_3"/>
    <property type="match status" value="1"/>
</dbReference>
<keyword evidence="1" id="KW-1133">Transmembrane helix</keyword>
<reference evidence="3 4" key="1">
    <citation type="submission" date="2020-08" db="EMBL/GenBank/DDBJ databases">
        <title>Genomic Encyclopedia of Type Strains, Phase IV (KMG-IV): sequencing the most valuable type-strain genomes for metagenomic binning, comparative biology and taxonomic classification.</title>
        <authorList>
            <person name="Goeker M."/>
        </authorList>
    </citation>
    <scope>NUCLEOTIDE SEQUENCE [LARGE SCALE GENOMIC DNA]</scope>
    <source>
        <strain evidence="3 4">DSM 25079</strain>
    </source>
</reference>
<keyword evidence="4" id="KW-1185">Reference proteome</keyword>
<sequence>MTGQIGSRSTLFNPRKIMDVPVHQRRSMVRLLALIGVAGFILLNLTDADYEDFLIFLGLYLLLAGCASLSIGFTTHRIRLARPNADIEPFDYGAWLGVTALITGMTITSFMIFKQFIMPPRGFPFDPALAALDRWLFLGHDPWTITHALLPGWQAAKLLDICYTNMWFVLMYCFPAIAITMAKNYEIRLRLVTCWLMSWMLIGSAAAWLFGSAGPCYYNALIGPNESFALLNHQLVQLAAQAQDAGVTIRTLGYQPQLLSTFLDPELEAVGGISAMPSMHVAMATLFAIGGFQIRRWLGWTMCVYTVLIWVGSIHFGWHYATDGIVGAAMMFGLWKSTALITLPMWQPRSLGNR</sequence>
<evidence type="ECO:0000313" key="3">
    <source>
        <dbReference type="EMBL" id="MBB5687780.1"/>
    </source>
</evidence>
<feature type="transmembrane region" description="Helical" evidence="1">
    <location>
        <begin position="324"/>
        <end position="346"/>
    </location>
</feature>
<evidence type="ECO:0000313" key="4">
    <source>
        <dbReference type="Proteomes" id="UP000549617"/>
    </source>
</evidence>
<dbReference type="EMBL" id="JACIJC010000009">
    <property type="protein sequence ID" value="MBB5687780.1"/>
    <property type="molecule type" value="Genomic_DNA"/>
</dbReference>
<feature type="transmembrane region" description="Helical" evidence="1">
    <location>
        <begin position="269"/>
        <end position="290"/>
    </location>
</feature>
<gene>
    <name evidence="3" type="ORF">FHS49_003826</name>
</gene>
<dbReference type="GO" id="GO:0016020">
    <property type="term" value="C:membrane"/>
    <property type="evidence" value="ECO:0007669"/>
    <property type="project" value="UniProtKB-SubCell"/>
</dbReference>
<organism evidence="3 4">
    <name type="scientific">Sphingobium boeckii</name>
    <dbReference type="NCBI Taxonomy" id="1082345"/>
    <lineage>
        <taxon>Bacteria</taxon>
        <taxon>Pseudomonadati</taxon>
        <taxon>Pseudomonadota</taxon>
        <taxon>Alphaproteobacteria</taxon>
        <taxon>Sphingomonadales</taxon>
        <taxon>Sphingomonadaceae</taxon>
        <taxon>Sphingobium</taxon>
    </lineage>
</organism>
<feature type="domain" description="Inositolphosphotransferase Aur1/Ipt1" evidence="2">
    <location>
        <begin position="128"/>
        <end position="333"/>
    </location>
</feature>
<keyword evidence="1" id="KW-0472">Membrane</keyword>
<accession>A0A7W9ALB0</accession>
<dbReference type="AlphaFoldDB" id="A0A7W9ALB0"/>
<comment type="caution">
    <text evidence="3">The sequence shown here is derived from an EMBL/GenBank/DDBJ whole genome shotgun (WGS) entry which is preliminary data.</text>
</comment>
<feature type="transmembrane region" description="Helical" evidence="1">
    <location>
        <begin position="94"/>
        <end position="113"/>
    </location>
</feature>
<dbReference type="InterPro" id="IPR026841">
    <property type="entry name" value="Aur1/Ipt1"/>
</dbReference>
<protein>
    <recommendedName>
        <fullName evidence="2">Inositolphosphotransferase Aur1/Ipt1 domain-containing protein</fullName>
    </recommendedName>
</protein>
<evidence type="ECO:0000256" key="1">
    <source>
        <dbReference type="SAM" id="Phobius"/>
    </source>
</evidence>
<feature type="transmembrane region" description="Helical" evidence="1">
    <location>
        <begin position="28"/>
        <end position="47"/>
    </location>
</feature>
<feature type="transmembrane region" description="Helical" evidence="1">
    <location>
        <begin position="297"/>
        <end position="318"/>
    </location>
</feature>
<feature type="transmembrane region" description="Helical" evidence="1">
    <location>
        <begin position="158"/>
        <end position="179"/>
    </location>
</feature>
<feature type="transmembrane region" description="Helical" evidence="1">
    <location>
        <begin position="53"/>
        <end position="73"/>
    </location>
</feature>
<evidence type="ECO:0000259" key="2">
    <source>
        <dbReference type="Pfam" id="PF14378"/>
    </source>
</evidence>
<dbReference type="Proteomes" id="UP000549617">
    <property type="component" value="Unassembled WGS sequence"/>
</dbReference>
<keyword evidence="1" id="KW-0812">Transmembrane</keyword>
<proteinExistence type="predicted"/>